<keyword evidence="6 7" id="KW-0057">Aromatic amino acid biosynthesis</keyword>
<keyword evidence="1 7" id="KW-0028">Amino-acid biosynthesis</keyword>
<comment type="cofactor">
    <cofactor evidence="7">
        <name>Mg(2+)</name>
        <dbReference type="ChEBI" id="CHEBI:18420"/>
    </cofactor>
    <text evidence="7">Binds 1 Mg(2+) ion per subunit.</text>
</comment>
<dbReference type="AlphaFoldDB" id="A0A921AUJ9"/>
<dbReference type="GO" id="GO:0000287">
    <property type="term" value="F:magnesium ion binding"/>
    <property type="evidence" value="ECO:0007669"/>
    <property type="project" value="UniProtKB-UniRule"/>
</dbReference>
<dbReference type="Proteomes" id="UP000698963">
    <property type="component" value="Unassembled WGS sequence"/>
</dbReference>
<evidence type="ECO:0000256" key="5">
    <source>
        <dbReference type="ARBA" id="ARBA00022840"/>
    </source>
</evidence>
<dbReference type="HAMAP" id="MF_00109">
    <property type="entry name" value="Shikimate_kinase"/>
    <property type="match status" value="1"/>
</dbReference>
<comment type="caution">
    <text evidence="8">The sequence shown here is derived from an EMBL/GenBank/DDBJ whole genome shotgun (WGS) entry which is preliminary data.</text>
</comment>
<dbReference type="GO" id="GO:0005524">
    <property type="term" value="F:ATP binding"/>
    <property type="evidence" value="ECO:0007669"/>
    <property type="project" value="UniProtKB-UniRule"/>
</dbReference>
<evidence type="ECO:0000256" key="1">
    <source>
        <dbReference type="ARBA" id="ARBA00022605"/>
    </source>
</evidence>
<comment type="subcellular location">
    <subcellularLocation>
        <location evidence="7">Cytoplasm</location>
    </subcellularLocation>
</comment>
<dbReference type="PANTHER" id="PTHR21087:SF16">
    <property type="entry name" value="SHIKIMATE KINASE 1, CHLOROPLASTIC"/>
    <property type="match status" value="1"/>
</dbReference>
<dbReference type="RefSeq" id="WP_304120331.1">
    <property type="nucleotide sequence ID" value="NZ_DYZA01000017.1"/>
</dbReference>
<dbReference type="EMBL" id="DYZA01000017">
    <property type="protein sequence ID" value="HJD96181.1"/>
    <property type="molecule type" value="Genomic_DNA"/>
</dbReference>
<feature type="binding site" evidence="7">
    <location>
        <position position="152"/>
    </location>
    <ligand>
        <name>substrate</name>
    </ligand>
</feature>
<feature type="binding site" evidence="7">
    <location>
        <position position="52"/>
    </location>
    <ligand>
        <name>substrate</name>
    </ligand>
</feature>
<dbReference type="GO" id="GO:0008652">
    <property type="term" value="P:amino acid biosynthetic process"/>
    <property type="evidence" value="ECO:0007669"/>
    <property type="project" value="UniProtKB-KW"/>
</dbReference>
<evidence type="ECO:0000256" key="6">
    <source>
        <dbReference type="ARBA" id="ARBA00023141"/>
    </source>
</evidence>
<dbReference type="Gene3D" id="3.40.50.300">
    <property type="entry name" value="P-loop containing nucleotide triphosphate hydrolases"/>
    <property type="match status" value="1"/>
</dbReference>
<evidence type="ECO:0000256" key="7">
    <source>
        <dbReference type="HAMAP-Rule" id="MF_00109"/>
    </source>
</evidence>
<reference evidence="8" key="1">
    <citation type="journal article" date="2021" name="PeerJ">
        <title>Extensive microbial diversity within the chicken gut microbiome revealed by metagenomics and culture.</title>
        <authorList>
            <person name="Gilroy R."/>
            <person name="Ravi A."/>
            <person name="Getino M."/>
            <person name="Pursley I."/>
            <person name="Horton D.L."/>
            <person name="Alikhan N.F."/>
            <person name="Baker D."/>
            <person name="Gharbi K."/>
            <person name="Hall N."/>
            <person name="Watson M."/>
            <person name="Adriaenssens E.M."/>
            <person name="Foster-Nyarko E."/>
            <person name="Jarju S."/>
            <person name="Secka A."/>
            <person name="Antonio M."/>
            <person name="Oren A."/>
            <person name="Chaudhuri R.R."/>
            <person name="La Ragione R."/>
            <person name="Hildebrand F."/>
            <person name="Pallen M.J."/>
        </authorList>
    </citation>
    <scope>NUCLEOTIDE SEQUENCE</scope>
    <source>
        <strain evidence="8">ChiGjej2B2-19336</strain>
    </source>
</reference>
<comment type="subunit">
    <text evidence="7">Monomer.</text>
</comment>
<feature type="binding site" evidence="7">
    <location>
        <position position="97"/>
    </location>
    <ligand>
        <name>substrate</name>
    </ligand>
</feature>
<evidence type="ECO:0000313" key="9">
    <source>
        <dbReference type="Proteomes" id="UP000698963"/>
    </source>
</evidence>
<dbReference type="GO" id="GO:0009423">
    <property type="term" value="P:chorismate biosynthetic process"/>
    <property type="evidence" value="ECO:0007669"/>
    <property type="project" value="UniProtKB-UniRule"/>
</dbReference>
<dbReference type="EC" id="2.7.1.71" evidence="7"/>
<feature type="binding site" evidence="7">
    <location>
        <position position="34"/>
    </location>
    <ligand>
        <name>Mg(2+)</name>
        <dbReference type="ChEBI" id="CHEBI:18420"/>
    </ligand>
</feature>
<dbReference type="PANTHER" id="PTHR21087">
    <property type="entry name" value="SHIKIMATE KINASE"/>
    <property type="match status" value="1"/>
</dbReference>
<accession>A0A921AUJ9</accession>
<sequence>MSAPLSEQKSTFSLPRVPESGCITFIGMAGAGKTTVGRMVARALGWAFVDSDHIIEAAFAAPLQRVADAMPKEAFIDMEAEIVGSLRLCRAVIATGGSVIYRQSTMEHLAKLGPIVYLEVPMKVILERIARNPDRGLAIAPGQTLEELFLEREELYRRYATISVSSCGISPSESARLTLERLALL</sequence>
<dbReference type="PRINTS" id="PR01100">
    <property type="entry name" value="SHIKIMTKNASE"/>
</dbReference>
<reference evidence="8" key="2">
    <citation type="submission" date="2021-09" db="EMBL/GenBank/DDBJ databases">
        <authorList>
            <person name="Gilroy R."/>
        </authorList>
    </citation>
    <scope>NUCLEOTIDE SEQUENCE</scope>
    <source>
        <strain evidence="8">ChiGjej2B2-19336</strain>
    </source>
</reference>
<keyword evidence="7" id="KW-0460">Magnesium</keyword>
<keyword evidence="5 7" id="KW-0067">ATP-binding</keyword>
<dbReference type="GO" id="GO:0005829">
    <property type="term" value="C:cytosol"/>
    <property type="evidence" value="ECO:0007669"/>
    <property type="project" value="TreeGrafter"/>
</dbReference>
<evidence type="ECO:0000256" key="3">
    <source>
        <dbReference type="ARBA" id="ARBA00022741"/>
    </source>
</evidence>
<name>A0A921AUJ9_9BACT</name>
<dbReference type="InterPro" id="IPR000623">
    <property type="entry name" value="Shikimate_kinase/TSH1"/>
</dbReference>
<protein>
    <recommendedName>
        <fullName evidence="7">Shikimate kinase</fullName>
        <shortName evidence="7">SK</shortName>
        <ecNumber evidence="7">2.7.1.71</ecNumber>
    </recommendedName>
</protein>
<keyword evidence="2 7" id="KW-0808">Transferase</keyword>
<dbReference type="CDD" id="cd00464">
    <property type="entry name" value="SK"/>
    <property type="match status" value="1"/>
</dbReference>
<keyword evidence="7" id="KW-0479">Metal-binding</keyword>
<dbReference type="GO" id="GO:0009073">
    <property type="term" value="P:aromatic amino acid family biosynthetic process"/>
    <property type="evidence" value="ECO:0007669"/>
    <property type="project" value="UniProtKB-KW"/>
</dbReference>
<feature type="binding site" evidence="7">
    <location>
        <begin position="30"/>
        <end position="35"/>
    </location>
    <ligand>
        <name>ATP</name>
        <dbReference type="ChEBI" id="CHEBI:30616"/>
    </ligand>
</feature>
<comment type="function">
    <text evidence="7">Catalyzes the specific phosphorylation of the 3-hydroxyl group of shikimic acid using ATP as a cosubstrate.</text>
</comment>
<comment type="pathway">
    <text evidence="7">Metabolic intermediate biosynthesis; chorismate biosynthesis; chorismate from D-erythrose 4-phosphate and phosphoenolpyruvate: step 5/7.</text>
</comment>
<evidence type="ECO:0000256" key="4">
    <source>
        <dbReference type="ARBA" id="ARBA00022777"/>
    </source>
</evidence>
<comment type="catalytic activity">
    <reaction evidence="7">
        <text>shikimate + ATP = 3-phosphoshikimate + ADP + H(+)</text>
        <dbReference type="Rhea" id="RHEA:13121"/>
        <dbReference type="ChEBI" id="CHEBI:15378"/>
        <dbReference type="ChEBI" id="CHEBI:30616"/>
        <dbReference type="ChEBI" id="CHEBI:36208"/>
        <dbReference type="ChEBI" id="CHEBI:145989"/>
        <dbReference type="ChEBI" id="CHEBI:456216"/>
        <dbReference type="EC" id="2.7.1.71"/>
    </reaction>
</comment>
<comment type="similarity">
    <text evidence="7">Belongs to the shikimate kinase family.</text>
</comment>
<dbReference type="NCBIfam" id="NF040667">
    <property type="entry name" value="hom_kin_desulfo"/>
    <property type="match status" value="1"/>
</dbReference>
<evidence type="ECO:0000313" key="8">
    <source>
        <dbReference type="EMBL" id="HJD96181.1"/>
    </source>
</evidence>
<dbReference type="SUPFAM" id="SSF52540">
    <property type="entry name" value="P-loop containing nucleoside triphosphate hydrolases"/>
    <property type="match status" value="1"/>
</dbReference>
<organism evidence="8 9">
    <name type="scientific">Mailhella massiliensis</name>
    <dbReference type="NCBI Taxonomy" id="1903261"/>
    <lineage>
        <taxon>Bacteria</taxon>
        <taxon>Pseudomonadati</taxon>
        <taxon>Thermodesulfobacteriota</taxon>
        <taxon>Desulfovibrionia</taxon>
        <taxon>Desulfovibrionales</taxon>
        <taxon>Desulfovibrionaceae</taxon>
        <taxon>Mailhella</taxon>
    </lineage>
</organism>
<feature type="binding site" evidence="7">
    <location>
        <position position="135"/>
    </location>
    <ligand>
        <name>ATP</name>
        <dbReference type="ChEBI" id="CHEBI:30616"/>
    </ligand>
</feature>
<dbReference type="InterPro" id="IPR031322">
    <property type="entry name" value="Shikimate/glucono_kinase"/>
</dbReference>
<evidence type="ECO:0000256" key="2">
    <source>
        <dbReference type="ARBA" id="ARBA00022679"/>
    </source>
</evidence>
<dbReference type="InterPro" id="IPR027417">
    <property type="entry name" value="P-loop_NTPase"/>
</dbReference>
<keyword evidence="7" id="KW-0963">Cytoplasm</keyword>
<dbReference type="GO" id="GO:0004765">
    <property type="term" value="F:shikimate kinase activity"/>
    <property type="evidence" value="ECO:0007669"/>
    <property type="project" value="UniProtKB-UniRule"/>
</dbReference>
<gene>
    <name evidence="7" type="primary">aroK</name>
    <name evidence="8" type="ORF">K8W16_00840</name>
</gene>
<comment type="caution">
    <text evidence="7">Lacks conserved residue(s) required for the propagation of feature annotation.</text>
</comment>
<keyword evidence="4 7" id="KW-0418">Kinase</keyword>
<proteinExistence type="inferred from homology"/>
<dbReference type="Pfam" id="PF01202">
    <property type="entry name" value="SKI"/>
    <property type="match status" value="1"/>
</dbReference>
<keyword evidence="3 7" id="KW-0547">Nucleotide-binding</keyword>